<dbReference type="VEuPathDB" id="FungiDB:MMYC01_205348"/>
<protein>
    <submittedName>
        <fullName evidence="2">Uncharacterized protein</fullName>
    </submittedName>
</protein>
<comment type="caution">
    <text evidence="2">The sequence shown here is derived from an EMBL/GenBank/DDBJ whole genome shotgun (WGS) entry which is preliminary data.</text>
</comment>
<dbReference type="AlphaFoldDB" id="A0A175VWG2"/>
<dbReference type="Proteomes" id="UP000078237">
    <property type="component" value="Unassembled WGS sequence"/>
</dbReference>
<evidence type="ECO:0000256" key="1">
    <source>
        <dbReference type="SAM" id="MobiDB-lite"/>
    </source>
</evidence>
<dbReference type="OrthoDB" id="4586356at2759"/>
<sequence length="789" mass="84324">MGSPTNIESSAMQGMMDDLGIGRLDELPLDEGNNDRSRHRQNHNGGGEFRRSERRGSATPVAVDASLGNLWNNAIASGAFDDEDAAEVKGLSDLGGGRLYDTSTRPRPGDTTRRATAINQTLAILGHGGERREKKTSARNNAPVPAPAPAPAPSFMAFRQANPVRRWVPYIQPLIPLGTTHRQLGERGPLAPAPNPVPDPLVSAPVPSVQVVNSVPPSTLELKNVVFKASVMFLSRDINPALPAMVYLSSSSEPELGSFTVLMYNRKLCEWPILAWNDYSTGANSVLGVRFMDQDSTSQGYELSFNNQEELIDFVASMRSLKAEEHLGKPDSASPSGAKLAIPIILPVPAPVPITKTRAIAADLAAPPVINGGSALSSCPDEGPVVDGNAIAAIPNTGADMVSGCIQVGAPMAKIDVLVENTPIDLNAEGGSVAPSRALSKAAKLLSTLDPYENDSGSGAPEVQLSREQIITTARNLLGVFLLHSMGGKTKSELAETVDEIKSGIMEFMVQCATDLGMSPQKLQEMHDMINGVFNSMRPPSLEHSRPCGNEARTQYSLKELLSLRQAAVDPPASLANIHLPLKTPDTTLRRSHALLVQSQLKKSAGRMRWALGHAGTPTPEQQNTQGVPVAANPKSAQNSGLKTSRWAPEGIQVKHENYFTGSAYEREWPTRSHLQDLAELYPEAKVTSGAEDVINHFFPDWNRDEDGIGWAEFDGVSGATDSVETLRVSMSRVSGPPQRSVLGLVQAASEEAARSSMTAPRLRGLGASRHSAGASPATAGRFSFHLPR</sequence>
<dbReference type="EMBL" id="LCTW02000242">
    <property type="protein sequence ID" value="KXX75877.1"/>
    <property type="molecule type" value="Genomic_DNA"/>
</dbReference>
<dbReference type="STRING" id="100816.A0A175VWG2"/>
<gene>
    <name evidence="2" type="ORF">MMYC01_205348</name>
</gene>
<keyword evidence="3" id="KW-1185">Reference proteome</keyword>
<reference evidence="2 3" key="1">
    <citation type="journal article" date="2016" name="Genome Announc.">
        <title>Genome Sequence of Madurella mycetomatis mm55, Isolated from a Human Mycetoma Case in Sudan.</title>
        <authorList>
            <person name="Smit S."/>
            <person name="Derks M.F."/>
            <person name="Bervoets S."/>
            <person name="Fahal A."/>
            <person name="van Leeuwen W."/>
            <person name="van Belkum A."/>
            <person name="van de Sande W.W."/>
        </authorList>
    </citation>
    <scope>NUCLEOTIDE SEQUENCE [LARGE SCALE GENOMIC DNA]</scope>
    <source>
        <strain evidence="3">mm55</strain>
    </source>
</reference>
<accession>A0A175VWG2</accession>
<name>A0A175VWG2_9PEZI</name>
<feature type="region of interest" description="Disordered" evidence="1">
    <location>
        <begin position="766"/>
        <end position="789"/>
    </location>
</feature>
<proteinExistence type="predicted"/>
<evidence type="ECO:0000313" key="2">
    <source>
        <dbReference type="EMBL" id="KXX75877.1"/>
    </source>
</evidence>
<organism evidence="2 3">
    <name type="scientific">Madurella mycetomatis</name>
    <dbReference type="NCBI Taxonomy" id="100816"/>
    <lineage>
        <taxon>Eukaryota</taxon>
        <taxon>Fungi</taxon>
        <taxon>Dikarya</taxon>
        <taxon>Ascomycota</taxon>
        <taxon>Pezizomycotina</taxon>
        <taxon>Sordariomycetes</taxon>
        <taxon>Sordariomycetidae</taxon>
        <taxon>Sordariales</taxon>
        <taxon>Sordariales incertae sedis</taxon>
        <taxon>Madurella</taxon>
    </lineage>
</organism>
<evidence type="ECO:0000313" key="3">
    <source>
        <dbReference type="Proteomes" id="UP000078237"/>
    </source>
</evidence>
<feature type="region of interest" description="Disordered" evidence="1">
    <location>
        <begin position="24"/>
        <end position="58"/>
    </location>
</feature>
<feature type="region of interest" description="Disordered" evidence="1">
    <location>
        <begin position="91"/>
        <end position="112"/>
    </location>
</feature>
<feature type="region of interest" description="Disordered" evidence="1">
    <location>
        <begin position="129"/>
        <end position="148"/>
    </location>
</feature>